<gene>
    <name evidence="1" type="ORF">ACFQ1E_11690</name>
</gene>
<sequence>MSGAGAASPEQENPERALALVYAPAAARAGFAALLALDDALARLVRTTSEPALGQIRLAWWRDSLARLDAGTAPAEPVLQALAGAALPRGVTGAALGRIVDGWEVLIATETLDEAALGNYARGRGGALFTAAAALTGADAPGQVAAAGEGWALSDLARNLSDLNAASRAREIAAERLGRALGQGPRWARAHRALGAMAIAARMDLDVPAAEAIPHGAPRRVWRMLRHRLTGR</sequence>
<name>A0ABW3HBK1_9SPHN</name>
<comment type="caution">
    <text evidence="1">The sequence shown here is derived from an EMBL/GenBank/DDBJ whole genome shotgun (WGS) entry which is preliminary data.</text>
</comment>
<dbReference type="Gene3D" id="1.10.600.10">
    <property type="entry name" value="Farnesyl Diphosphate Synthase"/>
    <property type="match status" value="1"/>
</dbReference>
<protein>
    <submittedName>
        <fullName evidence="1">Squalene/phytoene synthase family protein</fullName>
    </submittedName>
</protein>
<dbReference type="EMBL" id="JBHTJG010000005">
    <property type="protein sequence ID" value="MFD0947001.1"/>
    <property type="molecule type" value="Genomic_DNA"/>
</dbReference>
<dbReference type="SUPFAM" id="SSF48576">
    <property type="entry name" value="Terpenoid synthases"/>
    <property type="match status" value="1"/>
</dbReference>
<proteinExistence type="predicted"/>
<dbReference type="Proteomes" id="UP001596977">
    <property type="component" value="Unassembled WGS sequence"/>
</dbReference>
<reference evidence="2" key="1">
    <citation type="journal article" date="2019" name="Int. J. Syst. Evol. Microbiol.">
        <title>The Global Catalogue of Microorganisms (GCM) 10K type strain sequencing project: providing services to taxonomists for standard genome sequencing and annotation.</title>
        <authorList>
            <consortium name="The Broad Institute Genomics Platform"/>
            <consortium name="The Broad Institute Genome Sequencing Center for Infectious Disease"/>
            <person name="Wu L."/>
            <person name="Ma J."/>
        </authorList>
    </citation>
    <scope>NUCLEOTIDE SEQUENCE [LARGE SCALE GENOMIC DNA]</scope>
    <source>
        <strain evidence="2">CCUG 62982</strain>
    </source>
</reference>
<organism evidence="1 2">
    <name type="scientific">Sphingomonas canadensis</name>
    <dbReference type="NCBI Taxonomy" id="1219257"/>
    <lineage>
        <taxon>Bacteria</taxon>
        <taxon>Pseudomonadati</taxon>
        <taxon>Pseudomonadota</taxon>
        <taxon>Alphaproteobacteria</taxon>
        <taxon>Sphingomonadales</taxon>
        <taxon>Sphingomonadaceae</taxon>
        <taxon>Sphingomonas</taxon>
    </lineage>
</organism>
<dbReference type="InterPro" id="IPR008949">
    <property type="entry name" value="Isoprenoid_synthase_dom_sf"/>
</dbReference>
<keyword evidence="2" id="KW-1185">Reference proteome</keyword>
<dbReference type="InterPro" id="IPR002060">
    <property type="entry name" value="Squ/phyt_synthse"/>
</dbReference>
<dbReference type="Pfam" id="PF00494">
    <property type="entry name" value="SQS_PSY"/>
    <property type="match status" value="1"/>
</dbReference>
<accession>A0ABW3HBK1</accession>
<evidence type="ECO:0000313" key="1">
    <source>
        <dbReference type="EMBL" id="MFD0947001.1"/>
    </source>
</evidence>
<evidence type="ECO:0000313" key="2">
    <source>
        <dbReference type="Proteomes" id="UP001596977"/>
    </source>
</evidence>
<dbReference type="RefSeq" id="WP_264944680.1">
    <property type="nucleotide sequence ID" value="NZ_JAPDRA010000005.1"/>
</dbReference>